<evidence type="ECO:0000256" key="1">
    <source>
        <dbReference type="ARBA" id="ARBA00004651"/>
    </source>
</evidence>
<keyword evidence="4" id="KW-1003">Cell membrane</keyword>
<keyword evidence="6 8" id="KW-1133">Transmembrane helix</keyword>
<dbReference type="GO" id="GO:0022857">
    <property type="term" value="F:transmembrane transporter activity"/>
    <property type="evidence" value="ECO:0007669"/>
    <property type="project" value="InterPro"/>
</dbReference>
<dbReference type="SUPFAM" id="SSF81345">
    <property type="entry name" value="ABC transporter involved in vitamin B12 uptake, BtuC"/>
    <property type="match status" value="1"/>
</dbReference>
<feature type="transmembrane region" description="Helical" evidence="8">
    <location>
        <begin position="112"/>
        <end position="131"/>
    </location>
</feature>
<evidence type="ECO:0000256" key="2">
    <source>
        <dbReference type="ARBA" id="ARBA00007935"/>
    </source>
</evidence>
<gene>
    <name evidence="9" type="ORF">G3T16_16310</name>
</gene>
<dbReference type="GO" id="GO:0005886">
    <property type="term" value="C:plasma membrane"/>
    <property type="evidence" value="ECO:0007669"/>
    <property type="project" value="UniProtKB-SubCell"/>
</dbReference>
<dbReference type="PANTHER" id="PTHR30472">
    <property type="entry name" value="FERRIC ENTEROBACTIN TRANSPORT SYSTEM PERMEASE PROTEIN"/>
    <property type="match status" value="1"/>
</dbReference>
<evidence type="ECO:0000256" key="6">
    <source>
        <dbReference type="ARBA" id="ARBA00022989"/>
    </source>
</evidence>
<dbReference type="FunFam" id="1.10.3470.10:FF:000001">
    <property type="entry name" value="Vitamin B12 ABC transporter permease BtuC"/>
    <property type="match status" value="1"/>
</dbReference>
<feature type="transmembrane region" description="Helical" evidence="8">
    <location>
        <begin position="265"/>
        <end position="293"/>
    </location>
</feature>
<proteinExistence type="inferred from homology"/>
<dbReference type="KEGG" id="kim:G3T16_16310"/>
<dbReference type="GO" id="GO:0033214">
    <property type="term" value="P:siderophore-iron import into cell"/>
    <property type="evidence" value="ECO:0007669"/>
    <property type="project" value="TreeGrafter"/>
</dbReference>
<dbReference type="EMBL" id="CP048711">
    <property type="protein sequence ID" value="QIB66725.1"/>
    <property type="molecule type" value="Genomic_DNA"/>
</dbReference>
<feature type="transmembrane region" description="Helical" evidence="8">
    <location>
        <begin position="172"/>
        <end position="196"/>
    </location>
</feature>
<feature type="transmembrane region" description="Helical" evidence="8">
    <location>
        <begin position="217"/>
        <end position="234"/>
    </location>
</feature>
<comment type="similarity">
    <text evidence="2">Belongs to the binding-protein-dependent transport system permease family. FecCD subfamily.</text>
</comment>
<dbReference type="CDD" id="cd06550">
    <property type="entry name" value="TM_ABC_iron-siderophores_like"/>
    <property type="match status" value="1"/>
</dbReference>
<evidence type="ECO:0000256" key="5">
    <source>
        <dbReference type="ARBA" id="ARBA00022692"/>
    </source>
</evidence>
<reference evidence="9 10" key="1">
    <citation type="submission" date="2020-02" db="EMBL/GenBank/DDBJ databases">
        <title>Genome sequencing for Kineobactrum sp. M2.</title>
        <authorList>
            <person name="Park S.-J."/>
        </authorList>
    </citation>
    <scope>NUCLEOTIDE SEQUENCE [LARGE SCALE GENOMIC DNA]</scope>
    <source>
        <strain evidence="9 10">M2</strain>
    </source>
</reference>
<name>A0A6C0U8A6_9GAMM</name>
<keyword evidence="5 8" id="KW-0812">Transmembrane</keyword>
<dbReference type="Proteomes" id="UP000477680">
    <property type="component" value="Chromosome"/>
</dbReference>
<protein>
    <submittedName>
        <fullName evidence="9">Iron ABC transporter permease</fullName>
    </submittedName>
</protein>
<evidence type="ECO:0000256" key="4">
    <source>
        <dbReference type="ARBA" id="ARBA00022475"/>
    </source>
</evidence>
<feature type="transmembrane region" description="Helical" evidence="8">
    <location>
        <begin position="305"/>
        <end position="327"/>
    </location>
</feature>
<feature type="transmembrane region" description="Helical" evidence="8">
    <location>
        <begin position="31"/>
        <end position="54"/>
    </location>
</feature>
<feature type="transmembrane region" description="Helical" evidence="8">
    <location>
        <begin position="83"/>
        <end position="100"/>
    </location>
</feature>
<dbReference type="AlphaFoldDB" id="A0A6C0U8A6"/>
<comment type="subcellular location">
    <subcellularLocation>
        <location evidence="1">Cell membrane</location>
        <topology evidence="1">Multi-pass membrane protein</topology>
    </subcellularLocation>
</comment>
<keyword evidence="10" id="KW-1185">Reference proteome</keyword>
<evidence type="ECO:0000313" key="9">
    <source>
        <dbReference type="EMBL" id="QIB66725.1"/>
    </source>
</evidence>
<evidence type="ECO:0000256" key="3">
    <source>
        <dbReference type="ARBA" id="ARBA00022448"/>
    </source>
</evidence>
<evidence type="ECO:0000256" key="7">
    <source>
        <dbReference type="ARBA" id="ARBA00023136"/>
    </source>
</evidence>
<keyword evidence="7 8" id="KW-0472">Membrane</keyword>
<feature type="transmembrane region" description="Helical" evidence="8">
    <location>
        <begin position="138"/>
        <end position="160"/>
    </location>
</feature>
<dbReference type="Pfam" id="PF01032">
    <property type="entry name" value="FecCD"/>
    <property type="match status" value="1"/>
</dbReference>
<dbReference type="InterPro" id="IPR000522">
    <property type="entry name" value="ABC_transptr_permease_BtuC"/>
</dbReference>
<dbReference type="RefSeq" id="WP_163496159.1">
    <property type="nucleotide sequence ID" value="NZ_CP048711.1"/>
</dbReference>
<sequence length="361" mass="36931">MPSTAASRPAAALTTSAAPATTLRRRRAGQLIGLLLLLLPLAILLGLGSGAVSLGPAQAWQALWSDGTGQATMIVQQIRLPRVLLAAVIGATLAMSGAAMQGLFRNPLADPSLIGVTAGASLGASILIVLSGGLLEGFFGLTLVSAGAFAGGALAVLLVYRLASSENGTSVATMLLAGIAITALAGALGNLLEFFADNERLRRISLWRMGGLDGANLSRLGLATAVSTLVLLALPRHARALNTLLLGESEARHLGIDVNRSKLALIGWVALGVGTSVAMVGTIAFVGLVVPHLVRLLIGPDHRTLLPASALAGAILLVVADTLARVVLAPTELPVGIITALIGVPFFISLLRQRHHYGMQT</sequence>
<accession>A0A6C0U8A6</accession>
<dbReference type="Gene3D" id="1.10.3470.10">
    <property type="entry name" value="ABC transporter involved in vitamin B12 uptake, BtuC"/>
    <property type="match status" value="1"/>
</dbReference>
<dbReference type="InterPro" id="IPR037294">
    <property type="entry name" value="ABC_BtuC-like"/>
</dbReference>
<dbReference type="PANTHER" id="PTHR30472:SF25">
    <property type="entry name" value="ABC TRANSPORTER PERMEASE PROTEIN MJ0876-RELATED"/>
    <property type="match status" value="1"/>
</dbReference>
<keyword evidence="3" id="KW-0813">Transport</keyword>
<organism evidence="9 10">
    <name type="scientific">Kineobactrum salinum</name>
    <dbReference type="NCBI Taxonomy" id="2708301"/>
    <lineage>
        <taxon>Bacteria</taxon>
        <taxon>Pseudomonadati</taxon>
        <taxon>Pseudomonadota</taxon>
        <taxon>Gammaproteobacteria</taxon>
        <taxon>Cellvibrionales</taxon>
        <taxon>Halieaceae</taxon>
        <taxon>Kineobactrum</taxon>
    </lineage>
</organism>
<evidence type="ECO:0000256" key="8">
    <source>
        <dbReference type="SAM" id="Phobius"/>
    </source>
</evidence>
<feature type="transmembrane region" description="Helical" evidence="8">
    <location>
        <begin position="333"/>
        <end position="351"/>
    </location>
</feature>
<evidence type="ECO:0000313" key="10">
    <source>
        <dbReference type="Proteomes" id="UP000477680"/>
    </source>
</evidence>